<organism evidence="1 2">
    <name type="scientific">Blastochloris viridis</name>
    <name type="common">Rhodopseudomonas viridis</name>
    <dbReference type="NCBI Taxonomy" id="1079"/>
    <lineage>
        <taxon>Bacteria</taxon>
        <taxon>Pseudomonadati</taxon>
        <taxon>Pseudomonadota</taxon>
        <taxon>Alphaproteobacteria</taxon>
        <taxon>Hyphomicrobiales</taxon>
        <taxon>Blastochloridaceae</taxon>
        <taxon>Blastochloris</taxon>
    </lineage>
</organism>
<proteinExistence type="predicted"/>
<dbReference type="AlphaFoldDB" id="A0A6N4R5K2"/>
<dbReference type="Proteomes" id="UP000320948">
    <property type="component" value="Unassembled WGS sequence"/>
</dbReference>
<dbReference type="InterPro" id="IPR021322">
    <property type="entry name" value="DUF2924"/>
</dbReference>
<reference evidence="1 2" key="1">
    <citation type="journal article" date="2017" name="Nat. Commun.">
        <title>In situ click chemistry generation of cyclooxygenase-2 inhibitors.</title>
        <authorList>
            <person name="Bhardwaj A."/>
            <person name="Kaur J."/>
            <person name="Wuest M."/>
            <person name="Wuest F."/>
        </authorList>
    </citation>
    <scope>NUCLEOTIDE SEQUENCE [LARGE SCALE GENOMIC DNA]</scope>
    <source>
        <strain evidence="1">S2_018_000_R2_106</strain>
    </source>
</reference>
<gene>
    <name evidence="1" type="ORF">DI628_03645</name>
</gene>
<sequence length="147" mass="17125">MTNVAVQISRLPTMSVRDLREAWKEAFQEDVPVKQNREFMIQRIAHQLQVRKYGGLDDQSQQRLKAYVDEAERLNKREDGINRPLPGTILVRLYKGEEHRVQVLHRGFEYRQVQYRSLSDVAKTITGNHCSGPMFFGLVRAKKAGER</sequence>
<dbReference type="EMBL" id="VAFM01000001">
    <property type="protein sequence ID" value="TKW61730.1"/>
    <property type="molecule type" value="Genomic_DNA"/>
</dbReference>
<dbReference type="Pfam" id="PF11149">
    <property type="entry name" value="DUF2924"/>
    <property type="match status" value="1"/>
</dbReference>
<protein>
    <submittedName>
        <fullName evidence="1">DUF2924 domain-containing protein</fullName>
    </submittedName>
</protein>
<name>A0A6N4R5K2_BLAVI</name>
<accession>A0A6N4R5K2</accession>
<evidence type="ECO:0000313" key="1">
    <source>
        <dbReference type="EMBL" id="TKW61730.1"/>
    </source>
</evidence>
<evidence type="ECO:0000313" key="2">
    <source>
        <dbReference type="Proteomes" id="UP000320948"/>
    </source>
</evidence>
<comment type="caution">
    <text evidence="1">The sequence shown here is derived from an EMBL/GenBank/DDBJ whole genome shotgun (WGS) entry which is preliminary data.</text>
</comment>